<sequence length="442" mass="45975">MLNASTAELPAAAADAASTASSRAIARKAALAAAAGTAIEYYEFGVYGYMAALIGPLFFPADNPTAALLSILAIFGSAFLMRPIGGIVLGRLGDRVGRRAVLLVTVLGMGIATAAVGLLPTAATAGVAAPVALLLARLAQGFFSGAEVTGAATYLAESAPRGRRGFYGAFTPVGVAIGGALAATVCGLTTALVGAEQMHAGGWRIPFLAALPLVLLSALIRKRVDESVAFRQSAARHETVKAPLSELFAHHRAALLKVFLISLGQNAGYWVGFIFMNIYLTSYLKYDKASVFTLMAVISLAMAALMPLWGGLSDRIGRRRVLLVGFAGYIALIFPMMVLMNQQSFALAALAMFVVALPMPAVQSVGYPTYAEQFPTRVRYTGMAFSFNFGAMLGGGVTPYLATALIGSTGNLMSPAFLMVGALVIGGLALLRMRETADAALE</sequence>
<dbReference type="InterPro" id="IPR051084">
    <property type="entry name" value="H+-coupled_symporters"/>
</dbReference>
<dbReference type="PANTHER" id="PTHR43528:SF1">
    <property type="entry name" value="ALPHA-KETOGLUTARATE PERMEASE"/>
    <property type="match status" value="1"/>
</dbReference>
<dbReference type="KEGG" id="bgo:BM43_2588"/>
<organism evidence="10 12">
    <name type="scientific">Burkholderia gladioli</name>
    <name type="common">Pseudomonas marginata</name>
    <name type="synonym">Phytomonas marginata</name>
    <dbReference type="NCBI Taxonomy" id="28095"/>
    <lineage>
        <taxon>Bacteria</taxon>
        <taxon>Pseudomonadati</taxon>
        <taxon>Pseudomonadota</taxon>
        <taxon>Betaproteobacteria</taxon>
        <taxon>Burkholderiales</taxon>
        <taxon>Burkholderiaceae</taxon>
        <taxon>Burkholderia</taxon>
    </lineage>
</organism>
<dbReference type="PROSITE" id="PS50850">
    <property type="entry name" value="MFS"/>
    <property type="match status" value="1"/>
</dbReference>
<feature type="transmembrane region" description="Helical" evidence="8">
    <location>
        <begin position="131"/>
        <end position="155"/>
    </location>
</feature>
<feature type="domain" description="Major facilitator superfamily (MFS) profile" evidence="9">
    <location>
        <begin position="29"/>
        <end position="439"/>
    </location>
</feature>
<dbReference type="Proteomes" id="UP000029590">
    <property type="component" value="Unassembled WGS sequence"/>
</dbReference>
<name>A0AAW3EUG6_BURGA</name>
<evidence type="ECO:0000313" key="11">
    <source>
        <dbReference type="EMBL" id="UWX71327.1"/>
    </source>
</evidence>
<dbReference type="GO" id="GO:0005886">
    <property type="term" value="C:plasma membrane"/>
    <property type="evidence" value="ECO:0007669"/>
    <property type="project" value="UniProtKB-SubCell"/>
</dbReference>
<evidence type="ECO:0000256" key="7">
    <source>
        <dbReference type="ARBA" id="ARBA00023136"/>
    </source>
</evidence>
<protein>
    <submittedName>
        <fullName evidence="11">MFS transporter</fullName>
    </submittedName>
    <submittedName>
        <fullName evidence="10">Sugar (And other) transporter family protein</fullName>
    </submittedName>
</protein>
<dbReference type="AlphaFoldDB" id="A0AAW3EUG6"/>
<evidence type="ECO:0000313" key="10">
    <source>
        <dbReference type="EMBL" id="KGC10280.1"/>
    </source>
</evidence>
<feature type="transmembrane region" description="Helical" evidence="8">
    <location>
        <begin position="201"/>
        <end position="220"/>
    </location>
</feature>
<dbReference type="SUPFAM" id="SSF103473">
    <property type="entry name" value="MFS general substrate transporter"/>
    <property type="match status" value="1"/>
</dbReference>
<accession>A0AAW3EUG6</accession>
<keyword evidence="5" id="KW-0769">Symport</keyword>
<feature type="transmembrane region" description="Helical" evidence="8">
    <location>
        <begin position="291"/>
        <end position="309"/>
    </location>
</feature>
<evidence type="ECO:0000256" key="8">
    <source>
        <dbReference type="SAM" id="Phobius"/>
    </source>
</evidence>
<evidence type="ECO:0000256" key="3">
    <source>
        <dbReference type="ARBA" id="ARBA00022475"/>
    </source>
</evidence>
<dbReference type="RefSeq" id="WP_036052116.1">
    <property type="nucleotide sequence ID" value="NZ_CADEPW010000005.1"/>
</dbReference>
<feature type="transmembrane region" description="Helical" evidence="8">
    <location>
        <begin position="167"/>
        <end position="195"/>
    </location>
</feature>
<feature type="transmembrane region" description="Helical" evidence="8">
    <location>
        <begin position="101"/>
        <end position="119"/>
    </location>
</feature>
<evidence type="ECO:0000256" key="5">
    <source>
        <dbReference type="ARBA" id="ARBA00022847"/>
    </source>
</evidence>
<evidence type="ECO:0000256" key="4">
    <source>
        <dbReference type="ARBA" id="ARBA00022692"/>
    </source>
</evidence>
<feature type="transmembrane region" description="Helical" evidence="8">
    <location>
        <begin position="258"/>
        <end position="279"/>
    </location>
</feature>
<keyword evidence="2" id="KW-0813">Transport</keyword>
<dbReference type="InterPro" id="IPR020846">
    <property type="entry name" value="MFS_dom"/>
</dbReference>
<dbReference type="Gene3D" id="1.20.1250.20">
    <property type="entry name" value="MFS general substrate transporter like domains"/>
    <property type="match status" value="2"/>
</dbReference>
<comment type="subcellular location">
    <subcellularLocation>
        <location evidence="1">Cell membrane</location>
        <topology evidence="1">Multi-pass membrane protein</topology>
    </subcellularLocation>
</comment>
<feature type="transmembrane region" description="Helical" evidence="8">
    <location>
        <begin position="383"/>
        <end position="406"/>
    </location>
</feature>
<keyword evidence="7 8" id="KW-0472">Membrane</keyword>
<feature type="transmembrane region" description="Helical" evidence="8">
    <location>
        <begin position="412"/>
        <end position="431"/>
    </location>
</feature>
<gene>
    <name evidence="10" type="ORF">DM48_6309</name>
    <name evidence="11" type="ORF">NYZ96_06140</name>
</gene>
<dbReference type="InterPro" id="IPR011701">
    <property type="entry name" value="MFS"/>
</dbReference>
<evidence type="ECO:0000256" key="2">
    <source>
        <dbReference type="ARBA" id="ARBA00022448"/>
    </source>
</evidence>
<feature type="transmembrane region" description="Helical" evidence="8">
    <location>
        <begin position="66"/>
        <end position="89"/>
    </location>
</feature>
<feature type="transmembrane region" description="Helical" evidence="8">
    <location>
        <begin position="321"/>
        <end position="339"/>
    </location>
</feature>
<dbReference type="InterPro" id="IPR036259">
    <property type="entry name" value="MFS_trans_sf"/>
</dbReference>
<keyword evidence="4 8" id="KW-0812">Transmembrane</keyword>
<evidence type="ECO:0000313" key="12">
    <source>
        <dbReference type="Proteomes" id="UP000029590"/>
    </source>
</evidence>
<keyword evidence="6 8" id="KW-1133">Transmembrane helix</keyword>
<dbReference type="GO" id="GO:0015293">
    <property type="term" value="F:symporter activity"/>
    <property type="evidence" value="ECO:0007669"/>
    <property type="project" value="UniProtKB-KW"/>
</dbReference>
<keyword evidence="3" id="KW-1003">Cell membrane</keyword>
<dbReference type="PANTHER" id="PTHR43528">
    <property type="entry name" value="ALPHA-KETOGLUTARATE PERMEASE"/>
    <property type="match status" value="1"/>
</dbReference>
<dbReference type="Proteomes" id="UP001059745">
    <property type="component" value="Chromosome 1"/>
</dbReference>
<evidence type="ECO:0000259" key="9">
    <source>
        <dbReference type="PROSITE" id="PS50850"/>
    </source>
</evidence>
<dbReference type="Pfam" id="PF07690">
    <property type="entry name" value="MFS_1"/>
    <property type="match status" value="1"/>
</dbReference>
<dbReference type="EMBL" id="JPGG01000018">
    <property type="protein sequence ID" value="KGC10280.1"/>
    <property type="molecule type" value="Genomic_DNA"/>
</dbReference>
<dbReference type="EMBL" id="CP104214">
    <property type="protein sequence ID" value="UWX71327.1"/>
    <property type="molecule type" value="Genomic_DNA"/>
</dbReference>
<feature type="transmembrane region" description="Helical" evidence="8">
    <location>
        <begin position="345"/>
        <end position="362"/>
    </location>
</feature>
<reference evidence="10 12" key="1">
    <citation type="submission" date="2014-04" db="EMBL/GenBank/DDBJ databases">
        <authorList>
            <person name="Bishop-Lilly K.A."/>
            <person name="Broomall S.M."/>
            <person name="Chain P.S."/>
            <person name="Chertkov O."/>
            <person name="Coyne S.R."/>
            <person name="Daligault H.E."/>
            <person name="Davenport K.W."/>
            <person name="Erkkila T."/>
            <person name="Frey K.G."/>
            <person name="Gibbons H.S."/>
            <person name="Gu W."/>
            <person name="Jaissle J."/>
            <person name="Johnson S.L."/>
            <person name="Koroleva G.I."/>
            <person name="Ladner J.T."/>
            <person name="Lo C.-C."/>
            <person name="Minogue T.D."/>
            <person name="Munk C."/>
            <person name="Palacios G.F."/>
            <person name="Redden C.L."/>
            <person name="Rosenzweig C.N."/>
            <person name="Scholz M.B."/>
            <person name="Teshima H."/>
            <person name="Xu Y."/>
        </authorList>
    </citation>
    <scope>NUCLEOTIDE SEQUENCE [LARGE SCALE GENOMIC DNA]</scope>
    <source>
        <strain evidence="12">gladioli</strain>
        <strain evidence="10">Gladioli</strain>
    </source>
</reference>
<reference evidence="11" key="2">
    <citation type="submission" date="2022-09" db="EMBL/GenBank/DDBJ databases">
        <title>Genomic of Burkholderia gladioli.</title>
        <authorList>
            <person name="Wu H."/>
        </authorList>
    </citation>
    <scope>NUCLEOTIDE SEQUENCE</scope>
    <source>
        <strain evidence="11">ZN-S4</strain>
    </source>
</reference>
<evidence type="ECO:0000256" key="1">
    <source>
        <dbReference type="ARBA" id="ARBA00004651"/>
    </source>
</evidence>
<evidence type="ECO:0000256" key="6">
    <source>
        <dbReference type="ARBA" id="ARBA00022989"/>
    </source>
</evidence>
<proteinExistence type="predicted"/>